<protein>
    <submittedName>
        <fullName evidence="1">Uncharacterized protein</fullName>
    </submittedName>
</protein>
<gene>
    <name evidence="1" type="ORF">ISREJYDI_CDS0026</name>
</gene>
<evidence type="ECO:0000313" key="2">
    <source>
        <dbReference type="Proteomes" id="UP001447006"/>
    </source>
</evidence>
<dbReference type="EMBL" id="PP551948">
    <property type="protein sequence ID" value="WYN04988.1"/>
    <property type="molecule type" value="Genomic_DNA"/>
</dbReference>
<dbReference type="Proteomes" id="UP001447006">
    <property type="component" value="Segment"/>
</dbReference>
<keyword evidence="2" id="KW-1185">Reference proteome</keyword>
<organism evidence="1 2">
    <name type="scientific">Pseudomonas phage UNO-G1W1</name>
    <dbReference type="NCBI Taxonomy" id="3136609"/>
    <lineage>
        <taxon>Viruses</taxon>
        <taxon>Duplodnaviria</taxon>
        <taxon>Heunggongvirae</taxon>
        <taxon>Uroviricota</taxon>
        <taxon>Caudoviricetes</taxon>
        <taxon>Vandenendeviridae</taxon>
        <taxon>Gorskivirinae</taxon>
        <taxon>Omahavirus</taxon>
        <taxon>Omahavirus UNOG1W1</taxon>
    </lineage>
</organism>
<sequence>MINYELKEQYIRVKWKKKELGRIYHEENGWVYKPNGCQGRIVSEAFATLPQLKHHLEHGETYSV</sequence>
<accession>A0AAX4MW06</accession>
<evidence type="ECO:0000313" key="1">
    <source>
        <dbReference type="EMBL" id="WYN04988.1"/>
    </source>
</evidence>
<reference evidence="1 2" key="1">
    <citation type="submission" date="2024-03" db="EMBL/GenBank/DDBJ databases">
        <title>Complete Genome Sequence of a Pseudomonas fluorescens Bacteriophage UNO-G1W1 isolated from freshwater ice in Nebraska.</title>
        <authorList>
            <person name="Neville A.J."/>
            <person name="Schulze T.T."/>
            <person name="Davis P.H."/>
        </authorList>
    </citation>
    <scope>NUCLEOTIDE SEQUENCE [LARGE SCALE GENOMIC DNA]</scope>
</reference>
<proteinExistence type="predicted"/>
<name>A0AAX4MW06_9CAUD</name>